<dbReference type="EMBL" id="UINC01227640">
    <property type="protein sequence ID" value="SVE58609.1"/>
    <property type="molecule type" value="Genomic_DNA"/>
</dbReference>
<evidence type="ECO:0000313" key="1">
    <source>
        <dbReference type="EMBL" id="SVE58609.1"/>
    </source>
</evidence>
<feature type="non-terminal residue" evidence="1">
    <location>
        <position position="72"/>
    </location>
</feature>
<gene>
    <name evidence="1" type="ORF">METZ01_LOCUS511463</name>
</gene>
<organism evidence="1">
    <name type="scientific">marine metagenome</name>
    <dbReference type="NCBI Taxonomy" id="408172"/>
    <lineage>
        <taxon>unclassified sequences</taxon>
        <taxon>metagenomes</taxon>
        <taxon>ecological metagenomes</taxon>
    </lineage>
</organism>
<accession>A0A383EPR3</accession>
<reference evidence="1" key="1">
    <citation type="submission" date="2018-05" db="EMBL/GenBank/DDBJ databases">
        <authorList>
            <person name="Lanie J.A."/>
            <person name="Ng W.-L."/>
            <person name="Kazmierczak K.M."/>
            <person name="Andrzejewski T.M."/>
            <person name="Davidsen T.M."/>
            <person name="Wayne K.J."/>
            <person name="Tettelin H."/>
            <person name="Glass J.I."/>
            <person name="Rusch D."/>
            <person name="Podicherti R."/>
            <person name="Tsui H.-C.T."/>
            <person name="Winkler M.E."/>
        </authorList>
    </citation>
    <scope>NUCLEOTIDE SEQUENCE</scope>
</reference>
<dbReference type="AlphaFoldDB" id="A0A383EPR3"/>
<feature type="non-terminal residue" evidence="1">
    <location>
        <position position="1"/>
    </location>
</feature>
<proteinExistence type="predicted"/>
<name>A0A383EPR3_9ZZZZ</name>
<protein>
    <submittedName>
        <fullName evidence="1">Uncharacterized protein</fullName>
    </submittedName>
</protein>
<sequence>VKTIRQSGPAKSLGFWAALVFCLVVVPVEAVLVQVTQTSEPAGFVSQTDAIEEGAVHASVSPSLTSNGYVFG</sequence>